<dbReference type="AlphaFoldDB" id="A0A382CTZ9"/>
<dbReference type="GO" id="GO:0005506">
    <property type="term" value="F:iron ion binding"/>
    <property type="evidence" value="ECO:0007669"/>
    <property type="project" value="InterPro"/>
</dbReference>
<dbReference type="PANTHER" id="PTHR11863">
    <property type="entry name" value="STEROL DESATURASE"/>
    <property type="match status" value="1"/>
</dbReference>
<keyword evidence="3 5" id="KW-1133">Transmembrane helix</keyword>
<feature type="transmembrane region" description="Helical" evidence="5">
    <location>
        <begin position="230"/>
        <end position="251"/>
    </location>
</feature>
<feature type="transmembrane region" description="Helical" evidence="5">
    <location>
        <begin position="173"/>
        <end position="193"/>
    </location>
</feature>
<accession>A0A382CTZ9</accession>
<evidence type="ECO:0000256" key="3">
    <source>
        <dbReference type="ARBA" id="ARBA00022989"/>
    </source>
</evidence>
<evidence type="ECO:0000256" key="1">
    <source>
        <dbReference type="ARBA" id="ARBA00004370"/>
    </source>
</evidence>
<evidence type="ECO:0000256" key="4">
    <source>
        <dbReference type="ARBA" id="ARBA00023136"/>
    </source>
</evidence>
<evidence type="ECO:0000259" key="6">
    <source>
        <dbReference type="Pfam" id="PF04116"/>
    </source>
</evidence>
<evidence type="ECO:0000313" key="7">
    <source>
        <dbReference type="EMBL" id="SVB29021.1"/>
    </source>
</evidence>
<evidence type="ECO:0000256" key="2">
    <source>
        <dbReference type="ARBA" id="ARBA00022692"/>
    </source>
</evidence>
<sequence>MSETPARTGKQEWHWLPPIPLDLDDSVYFAWPPRPIALVRHLLGTGYLLSTHSLYILLAIASWAILGPAERWATLEFDWIAQTYLINFGLVVAIGGGLHLYFYTFARQGMERKFNPAPQAKNNPRFFTGDQVHDNIFWTCVSGVTVTTVFQVGVMWAYAHGVVPWLDWASNPIWFVLLFPLLNLWESMHFYFVHRFLHWKPLYKVAHAVHHRNVNTGPWSGLSMHPIEHLLYFSTIVIHFLVASHPIHMMYHMFYTAGAALTDHTGYDSLLVKGKRVVPLSGFFHQLHHRYFDCNYGTKQMPWDRWFGSYHDGTPEGTENVRAHQARLH</sequence>
<comment type="subcellular location">
    <subcellularLocation>
        <location evidence="1">Membrane</location>
    </subcellularLocation>
</comment>
<dbReference type="EMBL" id="UINC01035890">
    <property type="protein sequence ID" value="SVB29021.1"/>
    <property type="molecule type" value="Genomic_DNA"/>
</dbReference>
<dbReference type="GO" id="GO:0016491">
    <property type="term" value="F:oxidoreductase activity"/>
    <property type="evidence" value="ECO:0007669"/>
    <property type="project" value="InterPro"/>
</dbReference>
<gene>
    <name evidence="7" type="ORF">METZ01_LOCUS181875</name>
</gene>
<dbReference type="InterPro" id="IPR006694">
    <property type="entry name" value="Fatty_acid_hydroxylase"/>
</dbReference>
<keyword evidence="4 5" id="KW-0472">Membrane</keyword>
<feature type="transmembrane region" description="Helical" evidence="5">
    <location>
        <begin position="135"/>
        <end position="158"/>
    </location>
</feature>
<dbReference type="GO" id="GO:0008610">
    <property type="term" value="P:lipid biosynthetic process"/>
    <property type="evidence" value="ECO:0007669"/>
    <property type="project" value="InterPro"/>
</dbReference>
<reference evidence="7" key="1">
    <citation type="submission" date="2018-05" db="EMBL/GenBank/DDBJ databases">
        <authorList>
            <person name="Lanie J.A."/>
            <person name="Ng W.-L."/>
            <person name="Kazmierczak K.M."/>
            <person name="Andrzejewski T.M."/>
            <person name="Davidsen T.M."/>
            <person name="Wayne K.J."/>
            <person name="Tettelin H."/>
            <person name="Glass J.I."/>
            <person name="Rusch D."/>
            <person name="Podicherti R."/>
            <person name="Tsui H.-C.T."/>
            <person name="Winkler M.E."/>
        </authorList>
    </citation>
    <scope>NUCLEOTIDE SEQUENCE</scope>
</reference>
<dbReference type="InterPro" id="IPR050307">
    <property type="entry name" value="Sterol_Desaturase_Related"/>
</dbReference>
<dbReference type="Pfam" id="PF04116">
    <property type="entry name" value="FA_hydroxylase"/>
    <property type="match status" value="1"/>
</dbReference>
<dbReference type="GO" id="GO:0016020">
    <property type="term" value="C:membrane"/>
    <property type="evidence" value="ECO:0007669"/>
    <property type="project" value="UniProtKB-SubCell"/>
</dbReference>
<feature type="domain" description="Fatty acid hydroxylase" evidence="6">
    <location>
        <begin position="181"/>
        <end position="309"/>
    </location>
</feature>
<protein>
    <recommendedName>
        <fullName evidence="6">Fatty acid hydroxylase domain-containing protein</fullName>
    </recommendedName>
</protein>
<keyword evidence="2 5" id="KW-0812">Transmembrane</keyword>
<name>A0A382CTZ9_9ZZZZ</name>
<evidence type="ECO:0000256" key="5">
    <source>
        <dbReference type="SAM" id="Phobius"/>
    </source>
</evidence>
<proteinExistence type="predicted"/>
<feature type="transmembrane region" description="Helical" evidence="5">
    <location>
        <begin position="42"/>
        <end position="64"/>
    </location>
</feature>
<feature type="transmembrane region" description="Helical" evidence="5">
    <location>
        <begin position="84"/>
        <end position="103"/>
    </location>
</feature>
<organism evidence="7">
    <name type="scientific">marine metagenome</name>
    <dbReference type="NCBI Taxonomy" id="408172"/>
    <lineage>
        <taxon>unclassified sequences</taxon>
        <taxon>metagenomes</taxon>
        <taxon>ecological metagenomes</taxon>
    </lineage>
</organism>